<dbReference type="PROSITE" id="PS51257">
    <property type="entry name" value="PROKAR_LIPOPROTEIN"/>
    <property type="match status" value="1"/>
</dbReference>
<dbReference type="RefSeq" id="WP_029102915.1">
    <property type="nucleotide sequence ID" value="NZ_UGQB01000004.1"/>
</dbReference>
<evidence type="ECO:0008006" key="4">
    <source>
        <dbReference type="Google" id="ProtNLM"/>
    </source>
</evidence>
<accession>A0A378R1R0</accession>
<dbReference type="EMBL" id="UGQB01000004">
    <property type="protein sequence ID" value="STZ08938.1"/>
    <property type="molecule type" value="Genomic_DNA"/>
</dbReference>
<protein>
    <recommendedName>
        <fullName evidence="4">Lipoprotein</fullName>
    </recommendedName>
</protein>
<organism evidence="2 3">
    <name type="scientific">Moraxella caprae</name>
    <dbReference type="NCBI Taxonomy" id="90240"/>
    <lineage>
        <taxon>Bacteria</taxon>
        <taxon>Pseudomonadati</taxon>
        <taxon>Pseudomonadota</taxon>
        <taxon>Gammaproteobacteria</taxon>
        <taxon>Moraxellales</taxon>
        <taxon>Moraxellaceae</taxon>
        <taxon>Moraxella</taxon>
    </lineage>
</organism>
<dbReference type="Proteomes" id="UP000254065">
    <property type="component" value="Unassembled WGS sequence"/>
</dbReference>
<name>A0A378R1R0_9GAMM</name>
<keyword evidence="3" id="KW-1185">Reference proteome</keyword>
<evidence type="ECO:0000313" key="3">
    <source>
        <dbReference type="Proteomes" id="UP000254065"/>
    </source>
</evidence>
<feature type="chain" id="PRO_5017037305" description="Lipoprotein" evidence="1">
    <location>
        <begin position="22"/>
        <end position="64"/>
    </location>
</feature>
<sequence>MKKLMLSVMAGAILLTGCATTGTDGTSNAINTATNVGMAVLKPLWTPNVAPSSMAIMPTKPSPC</sequence>
<dbReference type="AlphaFoldDB" id="A0A378R1R0"/>
<feature type="signal peptide" evidence="1">
    <location>
        <begin position="1"/>
        <end position="21"/>
    </location>
</feature>
<reference evidence="2 3" key="1">
    <citation type="submission" date="2018-06" db="EMBL/GenBank/DDBJ databases">
        <authorList>
            <consortium name="Pathogen Informatics"/>
            <person name="Doyle S."/>
        </authorList>
    </citation>
    <scope>NUCLEOTIDE SEQUENCE [LARGE SCALE GENOMIC DNA]</scope>
    <source>
        <strain evidence="2 3">NCTC12877</strain>
    </source>
</reference>
<proteinExistence type="predicted"/>
<dbReference type="STRING" id="1122244.GCA_000426885_01311"/>
<keyword evidence="1" id="KW-0732">Signal</keyword>
<evidence type="ECO:0000256" key="1">
    <source>
        <dbReference type="SAM" id="SignalP"/>
    </source>
</evidence>
<evidence type="ECO:0000313" key="2">
    <source>
        <dbReference type="EMBL" id="STZ08938.1"/>
    </source>
</evidence>
<gene>
    <name evidence="2" type="ORF">NCTC12877_01947</name>
</gene>